<dbReference type="WBParaSite" id="L893_g22085.t1">
    <property type="protein sequence ID" value="L893_g22085.t1"/>
    <property type="gene ID" value="L893_g22085"/>
</dbReference>
<evidence type="ECO:0000313" key="1">
    <source>
        <dbReference type="Proteomes" id="UP000095287"/>
    </source>
</evidence>
<reference evidence="2" key="1">
    <citation type="submission" date="2016-11" db="UniProtKB">
        <authorList>
            <consortium name="WormBaseParasite"/>
        </authorList>
    </citation>
    <scope>IDENTIFICATION</scope>
</reference>
<protein>
    <submittedName>
        <fullName evidence="2">DPH-type MB domain-containing protein</fullName>
    </submittedName>
</protein>
<accession>A0A1I7Z259</accession>
<keyword evidence="1" id="KW-1185">Reference proteome</keyword>
<dbReference type="AlphaFoldDB" id="A0A1I7Z259"/>
<organism evidence="1 2">
    <name type="scientific">Steinernema glaseri</name>
    <dbReference type="NCBI Taxonomy" id="37863"/>
    <lineage>
        <taxon>Eukaryota</taxon>
        <taxon>Metazoa</taxon>
        <taxon>Ecdysozoa</taxon>
        <taxon>Nematoda</taxon>
        <taxon>Chromadorea</taxon>
        <taxon>Rhabditida</taxon>
        <taxon>Tylenchina</taxon>
        <taxon>Panagrolaimomorpha</taxon>
        <taxon>Strongyloidoidea</taxon>
        <taxon>Steinernematidae</taxon>
        <taxon>Steinernema</taxon>
    </lineage>
</organism>
<proteinExistence type="predicted"/>
<evidence type="ECO:0000313" key="2">
    <source>
        <dbReference type="WBParaSite" id="L893_g22085.t1"/>
    </source>
</evidence>
<dbReference type="Proteomes" id="UP000095287">
    <property type="component" value="Unplaced"/>
</dbReference>
<name>A0A1I7Z259_9BILA</name>
<sequence length="148" mass="17328">MIAPEGTPSDDSNKDALPSLDWRQELNMAIQIDMHDEPNNDINREFEALSIRDDNEFEFLERFASLELPCLEDNEEQFQRNPANYLPEHLRMRCPSCQLPDIDDDSGDDFDGNRQLLNIIRRREFHESEFKERLALFGCESCKASVFE</sequence>